<dbReference type="PANTHER" id="PTHR30273">
    <property type="entry name" value="PERIPLASMIC SIGNAL SENSOR AND SIGMA FACTOR ACTIVATOR FECR-RELATED"/>
    <property type="match status" value="1"/>
</dbReference>
<dbReference type="InterPro" id="IPR013320">
    <property type="entry name" value="ConA-like_dom_sf"/>
</dbReference>
<evidence type="ECO:0000313" key="4">
    <source>
        <dbReference type="Proteomes" id="UP000306196"/>
    </source>
</evidence>
<dbReference type="Gene3D" id="2.60.120.200">
    <property type="match status" value="1"/>
</dbReference>
<feature type="domain" description="FecR protein" evidence="2">
    <location>
        <begin position="181"/>
        <end position="242"/>
    </location>
</feature>
<evidence type="ECO:0000256" key="1">
    <source>
        <dbReference type="SAM" id="Phobius"/>
    </source>
</evidence>
<keyword evidence="1" id="KW-0472">Membrane</keyword>
<evidence type="ECO:0000259" key="2">
    <source>
        <dbReference type="Pfam" id="PF04773"/>
    </source>
</evidence>
<dbReference type="Pfam" id="PF04773">
    <property type="entry name" value="FecR"/>
    <property type="match status" value="1"/>
</dbReference>
<dbReference type="RefSeq" id="WP_138088203.1">
    <property type="nucleotide sequence ID" value="NZ_VAUV01000018.1"/>
</dbReference>
<proteinExistence type="predicted"/>
<keyword evidence="1" id="KW-1133">Transmembrane helix</keyword>
<dbReference type="Gene3D" id="2.60.120.1440">
    <property type="match status" value="1"/>
</dbReference>
<dbReference type="GO" id="GO:0016989">
    <property type="term" value="F:sigma factor antagonist activity"/>
    <property type="evidence" value="ECO:0007669"/>
    <property type="project" value="TreeGrafter"/>
</dbReference>
<dbReference type="OrthoDB" id="184599at2"/>
<dbReference type="PANTHER" id="PTHR30273:SF2">
    <property type="entry name" value="PROTEIN FECR"/>
    <property type="match status" value="1"/>
</dbReference>
<dbReference type="Pfam" id="PF13385">
    <property type="entry name" value="Laminin_G_3"/>
    <property type="match status" value="1"/>
</dbReference>
<sequence length="533" mass="58355">MNPRSMQWQILAAGAVEGNLSKEEMEQLMSICAESAEARHALGRLLAVDRLLPLAMESAEGSLAAREAVMRIEQDEQVSMEMAWKTAERARRWLWQRRLKRVGTAAAALAVIGLGAWWLAMWQVAPASVMRSEGMVWVGTPPSFTEPDLARGQRLQGANGLLELGFRNGARVVLEGPFDVELRDETEIYLRQGRISVRCPSSAYGFKVVTEQAEVVDLGTEFCVSLEEEGKMEVHVLEGAVEAKGFGHAKTTLLAGEAVRLSKAGVKRMEVDASAFVTDMPSRKDEPIRFIHWSFDEPQGAVVEDRGRGFIGGDSDTRLLMKQFGKKAEEPKRTAGVFGGGLSFAGDGGYAETEFPGIAGNQGRSIALWVRVPKDVGVYEGHGIVSWGTVSGPRAWQLSANTTTEGLKGRLRIGTYDGGCVIGTTDLRDGQWHHVAVVMYAGSRPNLSTNVLLYVDGKKETVSRRTLTEIQTNVLEAGHGVWMGRNIVYTDEAARKGAPKMFFRGDVDEVFIVDAALSQDQIVRMMRNNEPPG</sequence>
<keyword evidence="4" id="KW-1185">Reference proteome</keyword>
<name>A0A5R8KAE1_9BACT</name>
<dbReference type="InterPro" id="IPR006860">
    <property type="entry name" value="FecR"/>
</dbReference>
<gene>
    <name evidence="3" type="ORF">FEM03_20660</name>
</gene>
<dbReference type="SUPFAM" id="SSF49899">
    <property type="entry name" value="Concanavalin A-like lectins/glucanases"/>
    <property type="match status" value="1"/>
</dbReference>
<dbReference type="EMBL" id="VAUV01000018">
    <property type="protein sequence ID" value="TLD68885.1"/>
    <property type="molecule type" value="Genomic_DNA"/>
</dbReference>
<keyword evidence="1" id="KW-0812">Transmembrane</keyword>
<protein>
    <recommendedName>
        <fullName evidence="2">FecR protein domain-containing protein</fullName>
    </recommendedName>
</protein>
<dbReference type="Proteomes" id="UP000306196">
    <property type="component" value="Unassembled WGS sequence"/>
</dbReference>
<dbReference type="InterPro" id="IPR012373">
    <property type="entry name" value="Ferrdict_sens_TM"/>
</dbReference>
<dbReference type="AlphaFoldDB" id="A0A5R8KAE1"/>
<reference evidence="3 4" key="1">
    <citation type="submission" date="2019-05" db="EMBL/GenBank/DDBJ databases">
        <title>Verrucobacter flavum gen. nov., sp. nov. a new member of the family Verrucomicrobiaceae.</title>
        <authorList>
            <person name="Szuroczki S."/>
            <person name="Abbaszade G."/>
            <person name="Szabo A."/>
            <person name="Felfoldi T."/>
            <person name="Schumann P."/>
            <person name="Boka K."/>
            <person name="Keki Z."/>
            <person name="Toumi M."/>
            <person name="Toth E."/>
        </authorList>
    </citation>
    <scope>NUCLEOTIDE SEQUENCE [LARGE SCALE GENOMIC DNA]</scope>
    <source>
        <strain evidence="3 4">MG-N-17</strain>
    </source>
</reference>
<comment type="caution">
    <text evidence="3">The sequence shown here is derived from an EMBL/GenBank/DDBJ whole genome shotgun (WGS) entry which is preliminary data.</text>
</comment>
<evidence type="ECO:0000313" key="3">
    <source>
        <dbReference type="EMBL" id="TLD68885.1"/>
    </source>
</evidence>
<accession>A0A5R8KAE1</accession>
<feature type="transmembrane region" description="Helical" evidence="1">
    <location>
        <begin position="102"/>
        <end position="122"/>
    </location>
</feature>
<organism evidence="3 4">
    <name type="scientific">Phragmitibacter flavus</name>
    <dbReference type="NCBI Taxonomy" id="2576071"/>
    <lineage>
        <taxon>Bacteria</taxon>
        <taxon>Pseudomonadati</taxon>
        <taxon>Verrucomicrobiota</taxon>
        <taxon>Verrucomicrobiia</taxon>
        <taxon>Verrucomicrobiales</taxon>
        <taxon>Verrucomicrobiaceae</taxon>
        <taxon>Phragmitibacter</taxon>
    </lineage>
</organism>